<dbReference type="EMBL" id="JADCNM010000002">
    <property type="protein sequence ID" value="KAG0494720.1"/>
    <property type="molecule type" value="Genomic_DNA"/>
</dbReference>
<organism evidence="3 4">
    <name type="scientific">Vanilla planifolia</name>
    <name type="common">Vanilla</name>
    <dbReference type="NCBI Taxonomy" id="51239"/>
    <lineage>
        <taxon>Eukaryota</taxon>
        <taxon>Viridiplantae</taxon>
        <taxon>Streptophyta</taxon>
        <taxon>Embryophyta</taxon>
        <taxon>Tracheophyta</taxon>
        <taxon>Spermatophyta</taxon>
        <taxon>Magnoliopsida</taxon>
        <taxon>Liliopsida</taxon>
        <taxon>Asparagales</taxon>
        <taxon>Orchidaceae</taxon>
        <taxon>Vanilloideae</taxon>
        <taxon>Vanilleae</taxon>
        <taxon>Vanilla</taxon>
    </lineage>
</organism>
<feature type="chain" id="PRO_5033058346" evidence="2">
    <location>
        <begin position="19"/>
        <end position="111"/>
    </location>
</feature>
<evidence type="ECO:0000313" key="3">
    <source>
        <dbReference type="EMBL" id="KAG0494720.1"/>
    </source>
</evidence>
<feature type="signal peptide" evidence="2">
    <location>
        <begin position="1"/>
        <end position="18"/>
    </location>
</feature>
<protein>
    <submittedName>
        <fullName evidence="3">Uncharacterized protein</fullName>
    </submittedName>
</protein>
<gene>
    <name evidence="3" type="ORF">HPP92_005714</name>
</gene>
<evidence type="ECO:0000256" key="2">
    <source>
        <dbReference type="SAM" id="SignalP"/>
    </source>
</evidence>
<name>A0A835RLX8_VANPL</name>
<sequence>MAASMALMPLHLFRLLETSSKESTAGENVQAIFNKEAIKMKLEENLDHFGWIGNNLGRRSVLKSRDDDPLAAIQGSAPEAALDDKSEKVDGTELRSVEKDGPIWKLMQAVK</sequence>
<proteinExistence type="predicted"/>
<dbReference type="AlphaFoldDB" id="A0A835RLX8"/>
<feature type="compositionally biased region" description="Basic and acidic residues" evidence="1">
    <location>
        <begin position="82"/>
        <end position="94"/>
    </location>
</feature>
<feature type="region of interest" description="Disordered" evidence="1">
    <location>
        <begin position="73"/>
        <end position="94"/>
    </location>
</feature>
<evidence type="ECO:0000313" key="4">
    <source>
        <dbReference type="Proteomes" id="UP000639772"/>
    </source>
</evidence>
<reference evidence="3 4" key="1">
    <citation type="journal article" date="2020" name="Nat. Food">
        <title>A phased Vanilla planifolia genome enables genetic improvement of flavour and production.</title>
        <authorList>
            <person name="Hasing T."/>
            <person name="Tang H."/>
            <person name="Brym M."/>
            <person name="Khazi F."/>
            <person name="Huang T."/>
            <person name="Chambers A.H."/>
        </authorList>
    </citation>
    <scope>NUCLEOTIDE SEQUENCE [LARGE SCALE GENOMIC DNA]</scope>
    <source>
        <tissue evidence="3">Leaf</tissue>
    </source>
</reference>
<keyword evidence="2" id="KW-0732">Signal</keyword>
<accession>A0A835RLX8</accession>
<comment type="caution">
    <text evidence="3">The sequence shown here is derived from an EMBL/GenBank/DDBJ whole genome shotgun (WGS) entry which is preliminary data.</text>
</comment>
<evidence type="ECO:0000256" key="1">
    <source>
        <dbReference type="SAM" id="MobiDB-lite"/>
    </source>
</evidence>
<dbReference type="Proteomes" id="UP000639772">
    <property type="component" value="Unassembled WGS sequence"/>
</dbReference>